<dbReference type="SUPFAM" id="SSF51695">
    <property type="entry name" value="PLC-like phosphodiesterases"/>
    <property type="match status" value="1"/>
</dbReference>
<gene>
    <name evidence="2" type="ORF">ACFS5P_14530</name>
</gene>
<dbReference type="InterPro" id="IPR017946">
    <property type="entry name" value="PLC-like_Pdiesterase_TIM-brl"/>
</dbReference>
<dbReference type="CDD" id="cd08563">
    <property type="entry name" value="GDPD_TtGDE_like"/>
    <property type="match status" value="1"/>
</dbReference>
<keyword evidence="3" id="KW-1185">Reference proteome</keyword>
<dbReference type="RefSeq" id="WP_204727782.1">
    <property type="nucleotide sequence ID" value="NZ_JAFBDK010000001.1"/>
</dbReference>
<dbReference type="PANTHER" id="PTHR46211">
    <property type="entry name" value="GLYCEROPHOSPHORYL DIESTER PHOSPHODIESTERASE"/>
    <property type="match status" value="1"/>
</dbReference>
<dbReference type="Gene3D" id="3.20.20.190">
    <property type="entry name" value="Phosphatidylinositol (PI) phosphodiesterase"/>
    <property type="match status" value="1"/>
</dbReference>
<evidence type="ECO:0000259" key="1">
    <source>
        <dbReference type="PROSITE" id="PS51704"/>
    </source>
</evidence>
<protein>
    <submittedName>
        <fullName evidence="2">Glycerophosphodiester phosphodiesterase</fullName>
    </submittedName>
</protein>
<dbReference type="PANTHER" id="PTHR46211:SF1">
    <property type="entry name" value="GLYCEROPHOSPHODIESTER PHOSPHODIESTERASE, CYTOPLASMIC"/>
    <property type="match status" value="1"/>
</dbReference>
<name>A0ABW5ZL10_9BACL</name>
<dbReference type="EMBL" id="JBHUPG010000027">
    <property type="protein sequence ID" value="MFD2913100.1"/>
    <property type="molecule type" value="Genomic_DNA"/>
</dbReference>
<feature type="domain" description="GP-PDE" evidence="1">
    <location>
        <begin position="2"/>
        <end position="234"/>
    </location>
</feature>
<organism evidence="2 3">
    <name type="scientific">Jeotgalibacillus terrae</name>
    <dbReference type="NCBI Taxonomy" id="587735"/>
    <lineage>
        <taxon>Bacteria</taxon>
        <taxon>Bacillati</taxon>
        <taxon>Bacillota</taxon>
        <taxon>Bacilli</taxon>
        <taxon>Bacillales</taxon>
        <taxon>Caryophanaceae</taxon>
        <taxon>Jeotgalibacillus</taxon>
    </lineage>
</organism>
<proteinExistence type="predicted"/>
<sequence length="238" mass="27226">MSHIFAHRGSSGTYPENTMLAFKKAEKTGCYGLEFDVHMTKDLEVVVIHDETVNRTTNGRGAVKDMTLEELKKLSIKSGWLRKEKIPSLDDVLEWAQGNEMIINIELKNDKVFYKGLEELVVQKVAKYQLEGRIIYSTFNHESVKILKKITTCEVAALYSRKGINPVLLAQSLNADAIHANYRVMTPQLMRDCQRHGIPVRLYTLNRPPLIQKWMNEGLSGVITDYPDLAQKFKDKKE</sequence>
<evidence type="ECO:0000313" key="2">
    <source>
        <dbReference type="EMBL" id="MFD2913100.1"/>
    </source>
</evidence>
<accession>A0ABW5ZL10</accession>
<dbReference type="PROSITE" id="PS51704">
    <property type="entry name" value="GP_PDE"/>
    <property type="match status" value="1"/>
</dbReference>
<comment type="caution">
    <text evidence="2">The sequence shown here is derived from an EMBL/GenBank/DDBJ whole genome shotgun (WGS) entry which is preliminary data.</text>
</comment>
<dbReference type="InterPro" id="IPR030395">
    <property type="entry name" value="GP_PDE_dom"/>
</dbReference>
<evidence type="ECO:0000313" key="3">
    <source>
        <dbReference type="Proteomes" id="UP001597561"/>
    </source>
</evidence>
<reference evidence="3" key="1">
    <citation type="journal article" date="2019" name="Int. J. Syst. Evol. Microbiol.">
        <title>The Global Catalogue of Microorganisms (GCM) 10K type strain sequencing project: providing services to taxonomists for standard genome sequencing and annotation.</title>
        <authorList>
            <consortium name="The Broad Institute Genomics Platform"/>
            <consortium name="The Broad Institute Genome Sequencing Center for Infectious Disease"/>
            <person name="Wu L."/>
            <person name="Ma J."/>
        </authorList>
    </citation>
    <scope>NUCLEOTIDE SEQUENCE [LARGE SCALE GENOMIC DNA]</scope>
    <source>
        <strain evidence="3">KCTC 13528</strain>
    </source>
</reference>
<dbReference type="Pfam" id="PF03009">
    <property type="entry name" value="GDPD"/>
    <property type="match status" value="1"/>
</dbReference>
<dbReference type="Proteomes" id="UP001597561">
    <property type="component" value="Unassembled WGS sequence"/>
</dbReference>